<dbReference type="InterPro" id="IPR002562">
    <property type="entry name" value="3'-5'_exonuclease_dom"/>
</dbReference>
<accession>A0A6G9ICW8</accession>
<evidence type="ECO:0000256" key="1">
    <source>
        <dbReference type="ARBA" id="ARBA00022490"/>
    </source>
</evidence>
<gene>
    <name evidence="6 8" type="primary">rnd</name>
    <name evidence="8" type="ORF">IPMB12_10505</name>
</gene>
<dbReference type="EC" id="3.1.13.5" evidence="6"/>
<evidence type="ECO:0000256" key="3">
    <source>
        <dbReference type="ARBA" id="ARBA00022722"/>
    </source>
</evidence>
<dbReference type="SMART" id="SM00474">
    <property type="entry name" value="35EXOc"/>
    <property type="match status" value="1"/>
</dbReference>
<protein>
    <recommendedName>
        <fullName evidence="6">Ribonuclease D</fullName>
        <shortName evidence="6">RNase D</shortName>
        <ecNumber evidence="6">3.1.13.5</ecNumber>
    </recommendedName>
</protein>
<dbReference type="InterPro" id="IPR048579">
    <property type="entry name" value="RNAseD_HRDC_C"/>
</dbReference>
<evidence type="ECO:0000256" key="6">
    <source>
        <dbReference type="HAMAP-Rule" id="MF_01899"/>
    </source>
</evidence>
<dbReference type="InterPro" id="IPR006292">
    <property type="entry name" value="RNase_D"/>
</dbReference>
<keyword evidence="1 6" id="KW-0963">Cytoplasm</keyword>
<comment type="subcellular location">
    <subcellularLocation>
        <location evidence="6">Cytoplasm</location>
    </subcellularLocation>
</comment>
<proteinExistence type="inferred from homology"/>
<dbReference type="Pfam" id="PF01612">
    <property type="entry name" value="DNA_pol_A_exo1"/>
    <property type="match status" value="1"/>
</dbReference>
<dbReference type="CDD" id="cd06142">
    <property type="entry name" value="RNaseD_exo"/>
    <property type="match status" value="1"/>
</dbReference>
<dbReference type="InterPro" id="IPR044876">
    <property type="entry name" value="HRDC_dom_sf"/>
</dbReference>
<dbReference type="NCBIfam" id="TIGR01388">
    <property type="entry name" value="rnd"/>
    <property type="match status" value="1"/>
</dbReference>
<comment type="catalytic activity">
    <reaction evidence="6">
        <text>Exonucleolytic cleavage that removes extra residues from the 3'-terminus of tRNA to produce 5'-mononucleotides.</text>
        <dbReference type="EC" id="3.1.13.5"/>
    </reaction>
</comment>
<keyword evidence="9" id="KW-1185">Reference proteome</keyword>
<dbReference type="GO" id="GO:0005737">
    <property type="term" value="C:cytoplasm"/>
    <property type="evidence" value="ECO:0007669"/>
    <property type="project" value="UniProtKB-SubCell"/>
</dbReference>
<keyword evidence="5 6" id="KW-0269">Exonuclease</keyword>
<dbReference type="SUPFAM" id="SSF53098">
    <property type="entry name" value="Ribonuclease H-like"/>
    <property type="match status" value="1"/>
</dbReference>
<comment type="function">
    <text evidence="6">Exonuclease involved in the 3' processing of various precursor tRNAs. Initiates hydrolysis at the 3'-terminus of an RNA molecule and releases 5'-mononucleotides.</text>
</comment>
<name>A0A6G9ICW8_9GAMM</name>
<dbReference type="SMART" id="SM00341">
    <property type="entry name" value="HRDC"/>
    <property type="match status" value="1"/>
</dbReference>
<keyword evidence="4 6" id="KW-0378">Hydrolase</keyword>
<dbReference type="RefSeq" id="WP_166917375.1">
    <property type="nucleotide sequence ID" value="NZ_CP050253.1"/>
</dbReference>
<dbReference type="InterPro" id="IPR051086">
    <property type="entry name" value="RNase_D-like"/>
</dbReference>
<dbReference type="InterPro" id="IPR002121">
    <property type="entry name" value="HRDC_dom"/>
</dbReference>
<dbReference type="InterPro" id="IPR036397">
    <property type="entry name" value="RNaseH_sf"/>
</dbReference>
<keyword evidence="2 6" id="KW-0819">tRNA processing</keyword>
<dbReference type="GO" id="GO:0000166">
    <property type="term" value="F:nucleotide binding"/>
    <property type="evidence" value="ECO:0007669"/>
    <property type="project" value="InterPro"/>
</dbReference>
<dbReference type="Gene3D" id="3.30.420.10">
    <property type="entry name" value="Ribonuclease H-like superfamily/Ribonuclease H"/>
    <property type="match status" value="1"/>
</dbReference>
<dbReference type="InterPro" id="IPR010997">
    <property type="entry name" value="HRDC-like_sf"/>
</dbReference>
<evidence type="ECO:0000256" key="5">
    <source>
        <dbReference type="ARBA" id="ARBA00022839"/>
    </source>
</evidence>
<dbReference type="SUPFAM" id="SSF47819">
    <property type="entry name" value="HRDC-like"/>
    <property type="match status" value="2"/>
</dbReference>
<dbReference type="GO" id="GO:0008408">
    <property type="term" value="F:3'-5' exonuclease activity"/>
    <property type="evidence" value="ECO:0007669"/>
    <property type="project" value="InterPro"/>
</dbReference>
<comment type="cofactor">
    <cofactor evidence="6">
        <name>a divalent metal cation</name>
        <dbReference type="ChEBI" id="CHEBI:60240"/>
    </cofactor>
</comment>
<evidence type="ECO:0000313" key="8">
    <source>
        <dbReference type="EMBL" id="QIQ22078.1"/>
    </source>
</evidence>
<evidence type="ECO:0000256" key="2">
    <source>
        <dbReference type="ARBA" id="ARBA00022694"/>
    </source>
</evidence>
<dbReference type="Pfam" id="PF00570">
    <property type="entry name" value="HRDC"/>
    <property type="match status" value="1"/>
</dbReference>
<dbReference type="InParanoid" id="A0A6G9ICW8"/>
<comment type="similarity">
    <text evidence="6">Belongs to the RNase D family.</text>
</comment>
<dbReference type="PROSITE" id="PS50967">
    <property type="entry name" value="HRDC"/>
    <property type="match status" value="1"/>
</dbReference>
<sequence length="360" mass="41738">MNYQLVTTDSELVTFCEKIKNSQQLALDTEFVRTRTYYPRLGLIQVYNAQHLALIDPLNIQNWQCFTDILKSAESQKYFHACSEDLDVFMHEFNFIPQPLLDSQVVAAFLDNPISSGYATLVNKYLGVELDKSETRTDWLLRPLTDKQCHYAAADVYYLIPLMDKLIAQINAKGWLAAAYEDCQLSITRKKQVLASADAYLVIKNAWQLKTEALSYLKRLAQWRLNYARQHDIAVNFIVHEEVLWKIAKYKPTSLAELESLGMRGKEIRLYGQIILDFLKEPLTEMVEPIRQVIDYPDYKKIATHIKQQAEIVAKDADLSPELIVSRRQINQYVKWLNKEEAEQPELLSGWRGELLKGRL</sequence>
<dbReference type="Proteomes" id="UP000501168">
    <property type="component" value="Chromosome"/>
</dbReference>
<reference evidence="8 9" key="1">
    <citation type="submission" date="2020-03" db="EMBL/GenBank/DDBJ databases">
        <title>Complete genome sequence of Orbus sp. IPMB12 (BCRC 80908).</title>
        <authorList>
            <person name="Lo W.-S."/>
            <person name="Chang T.-H."/>
            <person name="Kuo C.-H."/>
        </authorList>
    </citation>
    <scope>NUCLEOTIDE SEQUENCE [LARGE SCALE GENOMIC DNA]</scope>
    <source>
        <strain evidence="8 9">IPMB12</strain>
    </source>
</reference>
<dbReference type="HAMAP" id="MF_01899">
    <property type="entry name" value="RNase_D"/>
    <property type="match status" value="1"/>
</dbReference>
<dbReference type="GO" id="GO:0003676">
    <property type="term" value="F:nucleic acid binding"/>
    <property type="evidence" value="ECO:0007669"/>
    <property type="project" value="InterPro"/>
</dbReference>
<dbReference type="AlphaFoldDB" id="A0A6G9ICW8"/>
<dbReference type="GO" id="GO:0042780">
    <property type="term" value="P:tRNA 3'-end processing"/>
    <property type="evidence" value="ECO:0007669"/>
    <property type="project" value="UniProtKB-UniRule"/>
</dbReference>
<feature type="domain" description="HRDC" evidence="7">
    <location>
        <begin position="210"/>
        <end position="289"/>
    </location>
</feature>
<dbReference type="KEGG" id="orb:IPMB12_10505"/>
<evidence type="ECO:0000259" key="7">
    <source>
        <dbReference type="PROSITE" id="PS50967"/>
    </source>
</evidence>
<dbReference type="Gene3D" id="1.10.150.80">
    <property type="entry name" value="HRDC domain"/>
    <property type="match status" value="2"/>
</dbReference>
<organism evidence="8 9">
    <name type="scientific">Zophobihabitans entericus</name>
    <dbReference type="NCBI Taxonomy" id="1635327"/>
    <lineage>
        <taxon>Bacteria</taxon>
        <taxon>Pseudomonadati</taxon>
        <taxon>Pseudomonadota</taxon>
        <taxon>Gammaproteobacteria</taxon>
        <taxon>Orbales</taxon>
        <taxon>Orbaceae</taxon>
        <taxon>Zophobihabitans</taxon>
    </lineage>
</organism>
<dbReference type="Pfam" id="PF21293">
    <property type="entry name" value="RNAseD_HRDC_C"/>
    <property type="match status" value="1"/>
</dbReference>
<dbReference type="EMBL" id="CP050253">
    <property type="protein sequence ID" value="QIQ22078.1"/>
    <property type="molecule type" value="Genomic_DNA"/>
</dbReference>
<dbReference type="GO" id="GO:0033890">
    <property type="term" value="F:ribonuclease D activity"/>
    <property type="evidence" value="ECO:0007669"/>
    <property type="project" value="UniProtKB-UniRule"/>
</dbReference>
<evidence type="ECO:0000313" key="9">
    <source>
        <dbReference type="Proteomes" id="UP000501168"/>
    </source>
</evidence>
<dbReference type="FunCoup" id="A0A6G9ICW8">
    <property type="interactions" value="20"/>
</dbReference>
<dbReference type="PANTHER" id="PTHR47649">
    <property type="entry name" value="RIBONUCLEASE D"/>
    <property type="match status" value="1"/>
</dbReference>
<keyword evidence="3 6" id="KW-0540">Nuclease</keyword>
<evidence type="ECO:0000256" key="4">
    <source>
        <dbReference type="ARBA" id="ARBA00022801"/>
    </source>
</evidence>
<dbReference type="PANTHER" id="PTHR47649:SF1">
    <property type="entry name" value="RIBONUCLEASE D"/>
    <property type="match status" value="1"/>
</dbReference>
<dbReference type="InterPro" id="IPR012337">
    <property type="entry name" value="RNaseH-like_sf"/>
</dbReference>